<evidence type="ECO:0000313" key="2">
    <source>
        <dbReference type="Proteomes" id="UP000887574"/>
    </source>
</evidence>
<keyword evidence="1" id="KW-1133">Transmembrane helix</keyword>
<protein>
    <submittedName>
        <fullName evidence="3">Uncharacterized protein</fullName>
    </submittedName>
</protein>
<dbReference type="SUPFAM" id="SSF48445">
    <property type="entry name" value="14-3-3 protein"/>
    <property type="match status" value="1"/>
</dbReference>
<evidence type="ECO:0000313" key="3">
    <source>
        <dbReference type="WBParaSite" id="jg8637"/>
    </source>
</evidence>
<name>A0A915ENA1_9BILA</name>
<keyword evidence="1" id="KW-0812">Transmembrane</keyword>
<dbReference type="WBParaSite" id="jg8637">
    <property type="protein sequence ID" value="jg8637"/>
    <property type="gene ID" value="jg8637"/>
</dbReference>
<dbReference type="Gene3D" id="1.20.190.20">
    <property type="entry name" value="14-3-3 domain"/>
    <property type="match status" value="1"/>
</dbReference>
<proteinExistence type="predicted"/>
<evidence type="ECO:0000256" key="1">
    <source>
        <dbReference type="SAM" id="Phobius"/>
    </source>
</evidence>
<keyword evidence="2" id="KW-1185">Reference proteome</keyword>
<dbReference type="Proteomes" id="UP000887574">
    <property type="component" value="Unplaced"/>
</dbReference>
<keyword evidence="1" id="KW-0472">Membrane</keyword>
<sequence>MPTEYVNTAIKLFPSTVHSREEACLLVTLLAIAFAAFALIAVTVRLSIYRLMGQVNVNQQDNKWQNVKHYNTANDRLWKQLEEKRLIKNAEDEEKNVALSKICEQVISVYKYCANFISFSAKMFKDMADSMRKVVKLCASQNKDLSVLERDLLFTAYQNGLKSKWLGGVAFHLLTTISL</sequence>
<organism evidence="2 3">
    <name type="scientific">Ditylenchus dipsaci</name>
    <dbReference type="NCBI Taxonomy" id="166011"/>
    <lineage>
        <taxon>Eukaryota</taxon>
        <taxon>Metazoa</taxon>
        <taxon>Ecdysozoa</taxon>
        <taxon>Nematoda</taxon>
        <taxon>Chromadorea</taxon>
        <taxon>Rhabditida</taxon>
        <taxon>Tylenchina</taxon>
        <taxon>Tylenchomorpha</taxon>
        <taxon>Sphaerularioidea</taxon>
        <taxon>Anguinidae</taxon>
        <taxon>Anguininae</taxon>
        <taxon>Ditylenchus</taxon>
    </lineage>
</organism>
<dbReference type="AlphaFoldDB" id="A0A915ENA1"/>
<reference evidence="3" key="1">
    <citation type="submission" date="2022-11" db="UniProtKB">
        <authorList>
            <consortium name="WormBaseParasite"/>
        </authorList>
    </citation>
    <scope>IDENTIFICATION</scope>
</reference>
<dbReference type="InterPro" id="IPR036815">
    <property type="entry name" value="14-3-3_dom_sf"/>
</dbReference>
<feature type="transmembrane region" description="Helical" evidence="1">
    <location>
        <begin position="25"/>
        <end position="44"/>
    </location>
</feature>
<accession>A0A915ENA1</accession>